<dbReference type="EMBL" id="LO017727">
    <property type="protein sequence ID" value="CRH07268.1"/>
    <property type="molecule type" value="Genomic_DNA"/>
</dbReference>
<dbReference type="SUPFAM" id="SSF47413">
    <property type="entry name" value="lambda repressor-like DNA-binding domains"/>
    <property type="match status" value="1"/>
</dbReference>
<accession>A0A1S7LKV9</accession>
<evidence type="ECO:0000259" key="6">
    <source>
        <dbReference type="PROSITE" id="PS50943"/>
    </source>
</evidence>
<keyword evidence="3" id="KW-0805">Transcription regulation</keyword>
<dbReference type="PROSITE" id="PS50943">
    <property type="entry name" value="HTH_CROC1"/>
    <property type="match status" value="1"/>
</dbReference>
<evidence type="ECO:0000256" key="2">
    <source>
        <dbReference type="ARBA" id="ARBA00022801"/>
    </source>
</evidence>
<dbReference type="CDD" id="cd06529">
    <property type="entry name" value="S24_LexA-like"/>
    <property type="match status" value="1"/>
</dbReference>
<dbReference type="InterPro" id="IPR036286">
    <property type="entry name" value="LexA/Signal_pep-like_sf"/>
</dbReference>
<evidence type="ECO:0000313" key="7">
    <source>
        <dbReference type="EMBL" id="CRH07268.1"/>
    </source>
</evidence>
<protein>
    <submittedName>
        <fullName evidence="7">Putative phage repressor</fullName>
    </submittedName>
</protein>
<name>A0A1S7LKV9_MAGMO</name>
<gene>
    <name evidence="7" type="ORF">MAGMO_3127</name>
</gene>
<dbReference type="GO" id="GO:0006508">
    <property type="term" value="P:proteolysis"/>
    <property type="evidence" value="ECO:0007669"/>
    <property type="project" value="UniProtKB-KW"/>
</dbReference>
<dbReference type="PANTHER" id="PTHR40661">
    <property type="match status" value="1"/>
</dbReference>
<sequence length="221" mass="24137">MHEALAERMRQCASRAGSGDALARLSGIPRRTIETYLTGQSEPKTSRLVAIAEAAGVSVAWLASGTGGPDPAPPAESESMEEGEYTLVPRYDVEASAGFGSAIEDDTILEHLAFKTSWIRGEMGLNPHQLALINVHGDSMEPTLRGSDLLLIDLRRAEVRDDAIYVLRFEAHLLVKRAQRLLDASIIIRSDNPAYKEQVATPEQAQHLCVIGKVVWVGRRI</sequence>
<dbReference type="SMART" id="SM00530">
    <property type="entry name" value="HTH_XRE"/>
    <property type="match status" value="1"/>
</dbReference>
<proteinExistence type="predicted"/>
<dbReference type="Pfam" id="PF00717">
    <property type="entry name" value="Peptidase_S24"/>
    <property type="match status" value="1"/>
</dbReference>
<dbReference type="SUPFAM" id="SSF51306">
    <property type="entry name" value="LexA/Signal peptidase"/>
    <property type="match status" value="1"/>
</dbReference>
<keyword evidence="5" id="KW-0804">Transcription</keyword>
<evidence type="ECO:0000256" key="4">
    <source>
        <dbReference type="ARBA" id="ARBA00023125"/>
    </source>
</evidence>
<evidence type="ECO:0000256" key="3">
    <source>
        <dbReference type="ARBA" id="ARBA00023015"/>
    </source>
</evidence>
<dbReference type="InterPro" id="IPR010982">
    <property type="entry name" value="Lambda_DNA-bd_dom_sf"/>
</dbReference>
<dbReference type="PROSITE" id="PS00501">
    <property type="entry name" value="SPASE_I_1"/>
    <property type="match status" value="1"/>
</dbReference>
<feature type="domain" description="HTH cro/C1-type" evidence="6">
    <location>
        <begin position="21"/>
        <end position="62"/>
    </location>
</feature>
<dbReference type="AlphaFoldDB" id="A0A1S7LKV9"/>
<dbReference type="GO" id="GO:0003677">
    <property type="term" value="F:DNA binding"/>
    <property type="evidence" value="ECO:0007669"/>
    <property type="project" value="UniProtKB-KW"/>
</dbReference>
<dbReference type="PANTHER" id="PTHR40661:SF3">
    <property type="entry name" value="FELS-1 PROPHAGE TRANSCRIPTIONAL REGULATOR"/>
    <property type="match status" value="1"/>
</dbReference>
<dbReference type="InterPro" id="IPR001387">
    <property type="entry name" value="Cro/C1-type_HTH"/>
</dbReference>
<evidence type="ECO:0000256" key="5">
    <source>
        <dbReference type="ARBA" id="ARBA00023163"/>
    </source>
</evidence>
<dbReference type="Gene3D" id="2.10.109.10">
    <property type="entry name" value="Umud Fragment, subunit A"/>
    <property type="match status" value="1"/>
</dbReference>
<dbReference type="CDD" id="cd00093">
    <property type="entry name" value="HTH_XRE"/>
    <property type="match status" value="1"/>
</dbReference>
<dbReference type="GO" id="GO:0004252">
    <property type="term" value="F:serine-type endopeptidase activity"/>
    <property type="evidence" value="ECO:0007669"/>
    <property type="project" value="InterPro"/>
</dbReference>
<keyword evidence="4" id="KW-0238">DNA-binding</keyword>
<dbReference type="GO" id="GO:0016020">
    <property type="term" value="C:membrane"/>
    <property type="evidence" value="ECO:0007669"/>
    <property type="project" value="InterPro"/>
</dbReference>
<keyword evidence="1" id="KW-0645">Protease</keyword>
<dbReference type="Pfam" id="PF01381">
    <property type="entry name" value="HTH_3"/>
    <property type="match status" value="1"/>
</dbReference>
<dbReference type="InterPro" id="IPR019756">
    <property type="entry name" value="Pept_S26A_signal_pept_1_Ser-AS"/>
</dbReference>
<dbReference type="Gene3D" id="1.10.260.40">
    <property type="entry name" value="lambda repressor-like DNA-binding domains"/>
    <property type="match status" value="1"/>
</dbReference>
<keyword evidence="2" id="KW-0378">Hydrolase</keyword>
<evidence type="ECO:0000256" key="1">
    <source>
        <dbReference type="ARBA" id="ARBA00022670"/>
    </source>
</evidence>
<dbReference type="InterPro" id="IPR015927">
    <property type="entry name" value="Peptidase_S24_S26A/B/C"/>
</dbReference>
<dbReference type="InterPro" id="IPR039418">
    <property type="entry name" value="LexA-like"/>
</dbReference>
<reference evidence="7" key="1">
    <citation type="submission" date="2015-04" db="EMBL/GenBank/DDBJ databases">
        <authorList>
            <person name="Syromyatnikov M.Y."/>
            <person name="Popov V.N."/>
        </authorList>
    </citation>
    <scope>NUCLEOTIDE SEQUENCE</scope>
    <source>
        <strain evidence="7">MO-1</strain>
    </source>
</reference>
<organism evidence="7">
    <name type="scientific">Magnetococcus massalia (strain MO-1)</name>
    <dbReference type="NCBI Taxonomy" id="451514"/>
    <lineage>
        <taxon>Bacteria</taxon>
        <taxon>Pseudomonadati</taxon>
        <taxon>Pseudomonadota</taxon>
        <taxon>Magnetococcia</taxon>
        <taxon>Magnetococcales</taxon>
        <taxon>Magnetococcaceae</taxon>
        <taxon>Magnetococcus</taxon>
    </lineage>
</organism>